<dbReference type="KEGG" id="ghl:GM160_03710"/>
<evidence type="ECO:0000313" key="1">
    <source>
        <dbReference type="EMBL" id="QGT78071.1"/>
    </source>
</evidence>
<evidence type="ECO:0000313" key="2">
    <source>
        <dbReference type="Proteomes" id="UP000427716"/>
    </source>
</evidence>
<accession>A0A6I6D3Z5</accession>
<dbReference type="Gene3D" id="1.10.600.10">
    <property type="entry name" value="Farnesyl Diphosphate Synthase"/>
    <property type="match status" value="1"/>
</dbReference>
<evidence type="ECO:0008006" key="3">
    <source>
        <dbReference type="Google" id="ProtNLM"/>
    </source>
</evidence>
<proteinExistence type="predicted"/>
<name>A0A6I6D3Z5_9GAMM</name>
<keyword evidence="2" id="KW-1185">Reference proteome</keyword>
<dbReference type="InterPro" id="IPR002060">
    <property type="entry name" value="Squ/phyt_synthse"/>
</dbReference>
<dbReference type="GO" id="GO:0016765">
    <property type="term" value="F:transferase activity, transferring alkyl or aryl (other than methyl) groups"/>
    <property type="evidence" value="ECO:0007669"/>
    <property type="project" value="UniProtKB-ARBA"/>
</dbReference>
<dbReference type="RefSeq" id="WP_136866574.1">
    <property type="nucleotide sequence ID" value="NZ_CP046415.1"/>
</dbReference>
<dbReference type="Proteomes" id="UP000427716">
    <property type="component" value="Chromosome"/>
</dbReference>
<protein>
    <recommendedName>
        <fullName evidence="3">Squalene synthase HpnD</fullName>
    </recommendedName>
</protein>
<gene>
    <name evidence="1" type="ORF">GM160_03710</name>
</gene>
<reference evidence="1 2" key="1">
    <citation type="submission" date="2019-11" db="EMBL/GenBank/DDBJ databases">
        <authorList>
            <person name="Zhang J."/>
            <person name="Sun C."/>
        </authorList>
    </citation>
    <scope>NUCLEOTIDE SEQUENCE [LARGE SCALE GENOMIC DNA]</scope>
    <source>
        <strain evidence="2">sp2</strain>
    </source>
</reference>
<dbReference type="InterPro" id="IPR008949">
    <property type="entry name" value="Isoprenoid_synthase_dom_sf"/>
</dbReference>
<dbReference type="SUPFAM" id="SSF48576">
    <property type="entry name" value="Terpenoid synthases"/>
    <property type="match status" value="1"/>
</dbReference>
<dbReference type="EMBL" id="CP046415">
    <property type="protein sequence ID" value="QGT78071.1"/>
    <property type="molecule type" value="Genomic_DNA"/>
</dbReference>
<dbReference type="AlphaFoldDB" id="A0A6I6D3Z5"/>
<organism evidence="1 2">
    <name type="scientific">Guyparkeria halophila</name>
    <dbReference type="NCBI Taxonomy" id="47960"/>
    <lineage>
        <taxon>Bacteria</taxon>
        <taxon>Pseudomonadati</taxon>
        <taxon>Pseudomonadota</taxon>
        <taxon>Gammaproteobacteria</taxon>
        <taxon>Chromatiales</taxon>
        <taxon>Thioalkalibacteraceae</taxon>
        <taxon>Guyparkeria</taxon>
    </lineage>
</organism>
<sequence>MNAESTRPSVEPHLAAAECERLARPVGSAFRLASLKLSPARQRAVTALRALDVSLAEIPETVSEPQVAMAKLDWWREALLGMTQGRAEHPVIQSLAAGLDEVGLGEEARREDSPLVGRLEERLGAARIELEYEGFAGEADLEAFLDARYASLFALYGRLLALPAEQIEAAARLGRWHGRLDRARLLGRHARIGRVYLPQDTLNRFGLDEADLYREPAPADREALFREELDRIRAGLSDWPASGRPPRLFRILRAVDLEHLRLMQETPAELTGGRVEISPVRQWWLAWRASW</sequence>
<dbReference type="Pfam" id="PF00494">
    <property type="entry name" value="SQS_PSY"/>
    <property type="match status" value="1"/>
</dbReference>
<dbReference type="PANTHER" id="PTHR31480">
    <property type="entry name" value="BIFUNCTIONAL LYCOPENE CYCLASE/PHYTOENE SYNTHASE"/>
    <property type="match status" value="1"/>
</dbReference>